<gene>
    <name evidence="1" type="ORF">FRZ44_14250</name>
</gene>
<evidence type="ECO:0000313" key="1">
    <source>
        <dbReference type="EMBL" id="QEX16133.1"/>
    </source>
</evidence>
<name>A0A5J6MFC0_9PROT</name>
<keyword evidence="2" id="KW-1185">Reference proteome</keyword>
<dbReference type="OrthoDB" id="7331188at2"/>
<dbReference type="Pfam" id="PF05988">
    <property type="entry name" value="DUF899"/>
    <property type="match status" value="1"/>
</dbReference>
<dbReference type="EMBL" id="CP042906">
    <property type="protein sequence ID" value="QEX16133.1"/>
    <property type="molecule type" value="Genomic_DNA"/>
</dbReference>
<sequence length="262" mass="30127">MQPHKIVSEQEWLIARKAHLAKEKELTRRQDELAAERRQLPWVKVEKGYVFEGSRGKQTLSDLFAGRSQLIVYHFMFGPDWPQGCPSCSFMADHMDGPNLHLKHHDVTLMAVSRAPWPKIEAFKKRMGWRFKWVSSEGSDFNFDYHVSFTDAERAKGKVVYNFETIDYMFDELPGLSVFYKDPSGTIFHTYSAYARGGDILLGAHHFLDMTPKGRNEKEGMDWVRHHDRYDAPPHAAANSDSCCDAQTDPVSEMRARLDKAG</sequence>
<dbReference type="SUPFAM" id="SSF52833">
    <property type="entry name" value="Thioredoxin-like"/>
    <property type="match status" value="1"/>
</dbReference>
<dbReference type="KEGG" id="htq:FRZ44_14250"/>
<dbReference type="Proteomes" id="UP000326202">
    <property type="component" value="Chromosome"/>
</dbReference>
<proteinExistence type="predicted"/>
<accession>A0A5J6MFC0</accession>
<reference evidence="1 2" key="1">
    <citation type="submission" date="2019-08" db="EMBL/GenBank/DDBJ databases">
        <title>Hyperibacter terrae gen. nov., sp. nov. and Hyperibacter viscosus sp. nov., two new members in the family Rhodospirillaceae isolated from the rhizosphere of Hypericum perforatum.</title>
        <authorList>
            <person name="Noviana Z."/>
        </authorList>
    </citation>
    <scope>NUCLEOTIDE SEQUENCE [LARGE SCALE GENOMIC DNA]</scope>
    <source>
        <strain evidence="1 2">R5913</strain>
    </source>
</reference>
<dbReference type="InterPro" id="IPR036249">
    <property type="entry name" value="Thioredoxin-like_sf"/>
</dbReference>
<dbReference type="RefSeq" id="WP_151176530.1">
    <property type="nucleotide sequence ID" value="NZ_CP042906.1"/>
</dbReference>
<dbReference type="InterPro" id="IPR010296">
    <property type="entry name" value="DUF899_thioredox"/>
</dbReference>
<dbReference type="AlphaFoldDB" id="A0A5J6MFC0"/>
<protein>
    <recommendedName>
        <fullName evidence="3">Thioredoxin</fullName>
    </recommendedName>
</protein>
<evidence type="ECO:0000313" key="2">
    <source>
        <dbReference type="Proteomes" id="UP000326202"/>
    </source>
</evidence>
<evidence type="ECO:0008006" key="3">
    <source>
        <dbReference type="Google" id="ProtNLM"/>
    </source>
</evidence>
<organism evidence="1 2">
    <name type="scientific">Hypericibacter terrae</name>
    <dbReference type="NCBI Taxonomy" id="2602015"/>
    <lineage>
        <taxon>Bacteria</taxon>
        <taxon>Pseudomonadati</taxon>
        <taxon>Pseudomonadota</taxon>
        <taxon>Alphaproteobacteria</taxon>
        <taxon>Rhodospirillales</taxon>
        <taxon>Dongiaceae</taxon>
        <taxon>Hypericibacter</taxon>
    </lineage>
</organism>